<evidence type="ECO:0000256" key="1">
    <source>
        <dbReference type="SAM" id="MobiDB-lite"/>
    </source>
</evidence>
<protein>
    <submittedName>
        <fullName evidence="2">Uncharacterized protein</fullName>
    </submittedName>
</protein>
<dbReference type="PATRIC" id="fig|361183.4.peg.2712"/>
<dbReference type="RefSeq" id="WP_061927338.1">
    <property type="nucleotide sequence ID" value="NZ_CP012669.1"/>
</dbReference>
<evidence type="ECO:0000313" key="3">
    <source>
        <dbReference type="Proteomes" id="UP000057938"/>
    </source>
</evidence>
<accession>A0A0M4LX49</accession>
<feature type="region of interest" description="Disordered" evidence="1">
    <location>
        <begin position="31"/>
        <end position="128"/>
    </location>
</feature>
<dbReference type="KEGG" id="aep:AMC99_02758"/>
<keyword evidence="3" id="KW-1185">Reference proteome</keyword>
<gene>
    <name evidence="2" type="ORF">AMC99_02758</name>
</gene>
<sequence>MRTDLFTNPKKALFFAGAIIFGVIMTVDSHSGDTAFESTPEDSEYMSGEGQNSFFGQRELVQDEAEQGDSGVDWGSPVEDSGDDSEGYEPEGEDVSVPDASTEIETGSGKPSPYAPPGGMGPDGPTGF</sequence>
<dbReference type="EMBL" id="CP012669">
    <property type="protein sequence ID" value="ALE18029.1"/>
    <property type="molecule type" value="Genomic_DNA"/>
</dbReference>
<organism evidence="2 3">
    <name type="scientific">Altererythrobacter epoxidivorans</name>
    <dbReference type="NCBI Taxonomy" id="361183"/>
    <lineage>
        <taxon>Bacteria</taxon>
        <taxon>Pseudomonadati</taxon>
        <taxon>Pseudomonadota</taxon>
        <taxon>Alphaproteobacteria</taxon>
        <taxon>Sphingomonadales</taxon>
        <taxon>Erythrobacteraceae</taxon>
        <taxon>Altererythrobacter</taxon>
    </lineage>
</organism>
<reference evidence="2 3" key="1">
    <citation type="submission" date="2015-09" db="EMBL/GenBank/DDBJ databases">
        <title>Complete genome sequence of a benzo[a]pyrene-degrading bacterium Altererythrobacter epoxidivorans CGMCC 1.7731T.</title>
        <authorList>
            <person name="Li Z."/>
            <person name="Cheng H."/>
            <person name="Huo Y."/>
            <person name="Xu X."/>
        </authorList>
    </citation>
    <scope>NUCLEOTIDE SEQUENCE [LARGE SCALE GENOMIC DNA]</scope>
    <source>
        <strain evidence="2 3">CGMCC 1.7731</strain>
    </source>
</reference>
<dbReference type="AlphaFoldDB" id="A0A0M4LX49"/>
<evidence type="ECO:0000313" key="2">
    <source>
        <dbReference type="EMBL" id="ALE18029.1"/>
    </source>
</evidence>
<dbReference type="Proteomes" id="UP000057938">
    <property type="component" value="Chromosome"/>
</dbReference>
<proteinExistence type="predicted"/>
<feature type="compositionally biased region" description="Acidic residues" evidence="1">
    <location>
        <begin position="80"/>
        <end position="96"/>
    </location>
</feature>
<dbReference type="STRING" id="361183.AMC99_02758"/>
<name>A0A0M4LX49_9SPHN</name>
<feature type="compositionally biased region" description="Gly residues" evidence="1">
    <location>
        <begin position="118"/>
        <end position="128"/>
    </location>
</feature>